<organism evidence="1 2">
    <name type="scientific">Micromonospora andamanensis</name>
    <dbReference type="NCBI Taxonomy" id="1287068"/>
    <lineage>
        <taxon>Bacteria</taxon>
        <taxon>Bacillati</taxon>
        <taxon>Actinomycetota</taxon>
        <taxon>Actinomycetes</taxon>
        <taxon>Micromonosporales</taxon>
        <taxon>Micromonosporaceae</taxon>
        <taxon>Micromonospora</taxon>
    </lineage>
</organism>
<protein>
    <submittedName>
        <fullName evidence="1">Uncharacterized protein</fullName>
    </submittedName>
</protein>
<proteinExistence type="predicted"/>
<keyword evidence="2" id="KW-1185">Reference proteome</keyword>
<reference evidence="1 2" key="1">
    <citation type="submission" date="2021-01" db="EMBL/GenBank/DDBJ databases">
        <title>Whole genome shotgun sequence of Verrucosispora andamanensis NBRC 109075.</title>
        <authorList>
            <person name="Komaki H."/>
            <person name="Tamura T."/>
        </authorList>
    </citation>
    <scope>NUCLEOTIDE SEQUENCE [LARGE SCALE GENOMIC DNA]</scope>
    <source>
        <strain evidence="1 2">NBRC 109075</strain>
    </source>
</reference>
<dbReference type="Proteomes" id="UP000647017">
    <property type="component" value="Unassembled WGS sequence"/>
</dbReference>
<dbReference type="EMBL" id="BOOZ01000096">
    <property type="protein sequence ID" value="GIJ13282.1"/>
    <property type="molecule type" value="Genomic_DNA"/>
</dbReference>
<comment type="caution">
    <text evidence="1">The sequence shown here is derived from an EMBL/GenBank/DDBJ whole genome shotgun (WGS) entry which is preliminary data.</text>
</comment>
<evidence type="ECO:0000313" key="2">
    <source>
        <dbReference type="Proteomes" id="UP000647017"/>
    </source>
</evidence>
<name>A0ABQ4I5X1_9ACTN</name>
<evidence type="ECO:0000313" key="1">
    <source>
        <dbReference type="EMBL" id="GIJ13282.1"/>
    </source>
</evidence>
<accession>A0ABQ4I5X1</accession>
<gene>
    <name evidence="1" type="ORF">Van01_64960</name>
</gene>
<sequence length="68" mass="7475">MDDAERTLRMYAGEYYECSLTVEAGKAAEVSDVPMPSGHFIQAGTVHKTGFVVTQGPDPARRRLEPYA</sequence>